<dbReference type="SUPFAM" id="SSF52540">
    <property type="entry name" value="P-loop containing nucleoside triphosphate hydrolases"/>
    <property type="match status" value="1"/>
</dbReference>
<proteinExistence type="predicted"/>
<dbReference type="Proteomes" id="UP000076962">
    <property type="component" value="Unassembled WGS sequence"/>
</dbReference>
<keyword evidence="1" id="KW-0677">Repeat</keyword>
<evidence type="ECO:0000313" key="3">
    <source>
        <dbReference type="EMBL" id="OAD19512.1"/>
    </source>
</evidence>
<dbReference type="InterPro" id="IPR052752">
    <property type="entry name" value="NACHT-WD_repeat"/>
</dbReference>
<dbReference type="Pfam" id="PF24883">
    <property type="entry name" value="NPHP3_N"/>
    <property type="match status" value="1"/>
</dbReference>
<accession>A0A176RUS4</accession>
<dbReference type="PANTHER" id="PTHR19871">
    <property type="entry name" value="BETA TRANSDUCIN-RELATED PROTEIN"/>
    <property type="match status" value="1"/>
</dbReference>
<protein>
    <recommendedName>
        <fullName evidence="2">NACHT domain-containing protein</fullName>
    </recommendedName>
</protein>
<name>A0A176RUS4_9GAMM</name>
<evidence type="ECO:0000259" key="2">
    <source>
        <dbReference type="PROSITE" id="PS50837"/>
    </source>
</evidence>
<gene>
    <name evidence="3" type="ORF">THIOM_004851</name>
</gene>
<organism evidence="3 4">
    <name type="scientific">Candidatus Thiomargarita nelsonii</name>
    <dbReference type="NCBI Taxonomy" id="1003181"/>
    <lineage>
        <taxon>Bacteria</taxon>
        <taxon>Pseudomonadati</taxon>
        <taxon>Pseudomonadota</taxon>
        <taxon>Gammaproteobacteria</taxon>
        <taxon>Thiotrichales</taxon>
        <taxon>Thiotrichaceae</taxon>
        <taxon>Thiomargarita</taxon>
    </lineage>
</organism>
<feature type="domain" description="NACHT" evidence="2">
    <location>
        <begin position="92"/>
        <end position="216"/>
    </location>
</feature>
<dbReference type="Gene3D" id="3.40.50.300">
    <property type="entry name" value="P-loop containing nucleotide triphosphate hydrolases"/>
    <property type="match status" value="1"/>
</dbReference>
<dbReference type="AlphaFoldDB" id="A0A176RUS4"/>
<sequence length="393" mass="45172">MVKLTKHLCFAQTEKGLKECNDFFNTAEYAPLSVEEQKKFFPQVPVRQQASNKICNRIIDQTGVIEEKTQNFVGRQFVFEAINKFILANPRGYFIVQGEPGIGKSAFAAQFVKNQCCVHHFNNRAGGINTASRFLENVCAQIISTYQLEYQTLPAQATQDGVFFEKLLEQVTDKKLIIMVDGLDEVEETDMPGVNKLYLPSLLPQGVYIVVTTRPGETLRIDCEQTSLFIEPDSAENMADIREYLAKADERIARHEGNFRYLCDMLPEIGTDFLPTGLMNYYADHWQRMKGRDERSEWLDYKLKVVAALTEASDAIPIKQIAKYAGIKRSRIQTILDEWRAFLSVDEDECLCYRFYHDSFRYFLSKLEIVKEECVDLKMANKQFAEVLDNRSA</sequence>
<dbReference type="PROSITE" id="PS50837">
    <property type="entry name" value="NACHT"/>
    <property type="match status" value="1"/>
</dbReference>
<evidence type="ECO:0000256" key="1">
    <source>
        <dbReference type="ARBA" id="ARBA00022737"/>
    </source>
</evidence>
<dbReference type="InterPro" id="IPR027417">
    <property type="entry name" value="P-loop_NTPase"/>
</dbReference>
<dbReference type="InterPro" id="IPR007111">
    <property type="entry name" value="NACHT_NTPase"/>
</dbReference>
<comment type="caution">
    <text evidence="3">The sequence shown here is derived from an EMBL/GenBank/DDBJ whole genome shotgun (WGS) entry which is preliminary data.</text>
</comment>
<dbReference type="InterPro" id="IPR056884">
    <property type="entry name" value="NPHP3-like_N"/>
</dbReference>
<dbReference type="EMBL" id="LUTY01002775">
    <property type="protein sequence ID" value="OAD19512.1"/>
    <property type="molecule type" value="Genomic_DNA"/>
</dbReference>
<keyword evidence="4" id="KW-1185">Reference proteome</keyword>
<dbReference type="PANTHER" id="PTHR19871:SF41">
    <property type="entry name" value="NACHT DOMAIN- AND WD REPEAT-CONTAINING PROTEIN 1-LIKE"/>
    <property type="match status" value="1"/>
</dbReference>
<evidence type="ECO:0000313" key="4">
    <source>
        <dbReference type="Proteomes" id="UP000076962"/>
    </source>
</evidence>
<reference evidence="3 4" key="1">
    <citation type="submission" date="2016-05" db="EMBL/GenBank/DDBJ databases">
        <title>Single-cell genome of chain-forming Candidatus Thiomargarita nelsonii and comparison to other large sulfur-oxidizing bacteria.</title>
        <authorList>
            <person name="Winkel M."/>
            <person name="Salman V."/>
            <person name="Woyke T."/>
            <person name="Schulz-Vogt H."/>
            <person name="Richter M."/>
            <person name="Flood B."/>
            <person name="Bailey J."/>
            <person name="Amann R."/>
            <person name="Mussmann M."/>
        </authorList>
    </citation>
    <scope>NUCLEOTIDE SEQUENCE [LARGE SCALE GENOMIC DNA]</scope>
    <source>
        <strain evidence="3 4">THI036</strain>
    </source>
</reference>